<evidence type="ECO:0000313" key="1">
    <source>
        <dbReference type="EMBL" id="VVC27390.1"/>
    </source>
</evidence>
<name>A0A5E4M5E4_9HEMI</name>
<organism evidence="1 2">
    <name type="scientific">Cinara cedri</name>
    <dbReference type="NCBI Taxonomy" id="506608"/>
    <lineage>
        <taxon>Eukaryota</taxon>
        <taxon>Metazoa</taxon>
        <taxon>Ecdysozoa</taxon>
        <taxon>Arthropoda</taxon>
        <taxon>Hexapoda</taxon>
        <taxon>Insecta</taxon>
        <taxon>Pterygota</taxon>
        <taxon>Neoptera</taxon>
        <taxon>Paraneoptera</taxon>
        <taxon>Hemiptera</taxon>
        <taxon>Sternorrhyncha</taxon>
        <taxon>Aphidomorpha</taxon>
        <taxon>Aphidoidea</taxon>
        <taxon>Aphididae</taxon>
        <taxon>Lachninae</taxon>
        <taxon>Cinara</taxon>
    </lineage>
</organism>
<keyword evidence="2" id="KW-1185">Reference proteome</keyword>
<evidence type="ECO:0000313" key="2">
    <source>
        <dbReference type="Proteomes" id="UP000325440"/>
    </source>
</evidence>
<accession>A0A5E4M5E4</accession>
<dbReference type="AlphaFoldDB" id="A0A5E4M5E4"/>
<dbReference type="OrthoDB" id="6624230at2759"/>
<protein>
    <submittedName>
        <fullName evidence="1">Uncharacterized protein</fullName>
    </submittedName>
</protein>
<sequence>MNFALCSNNHPVNYKGCSTYKDLQSRKKPNSKYHNQSNLNFKTNIVKDSHLSGNTPLNINANQFQTYIQAIQNQPPPQNTPLSTPDTNTQMSSFFNEFKLLINPLISLITKVISSLLDKK</sequence>
<reference evidence="1 2" key="1">
    <citation type="submission" date="2019-08" db="EMBL/GenBank/DDBJ databases">
        <authorList>
            <person name="Alioto T."/>
            <person name="Alioto T."/>
            <person name="Gomez Garrido J."/>
        </authorList>
    </citation>
    <scope>NUCLEOTIDE SEQUENCE [LARGE SCALE GENOMIC DNA]</scope>
</reference>
<gene>
    <name evidence="1" type="ORF">CINCED_3A018410</name>
</gene>
<dbReference type="EMBL" id="CABPRJ010000103">
    <property type="protein sequence ID" value="VVC27390.1"/>
    <property type="molecule type" value="Genomic_DNA"/>
</dbReference>
<dbReference type="Proteomes" id="UP000325440">
    <property type="component" value="Unassembled WGS sequence"/>
</dbReference>
<proteinExistence type="predicted"/>